<dbReference type="EMBL" id="AP022345">
    <property type="protein sequence ID" value="BBU68649.1"/>
    <property type="molecule type" value="Genomic_DNA"/>
</dbReference>
<evidence type="ECO:0008006" key="4">
    <source>
        <dbReference type="Google" id="ProtNLM"/>
    </source>
</evidence>
<gene>
    <name evidence="2" type="ORF">ICHIAU1_09320</name>
</gene>
<evidence type="ECO:0000313" key="2">
    <source>
        <dbReference type="EMBL" id="BBU68649.1"/>
    </source>
</evidence>
<reference evidence="3" key="1">
    <citation type="submission" date="2020-01" db="EMBL/GenBank/DDBJ databases">
        <title>Phosphoaccumulans saitamaens gen. nov., sp. nov., a polyphosphate accumulating bacterium isolated from surface river water.</title>
        <authorList>
            <person name="Watanabe K."/>
            <person name="Suda W."/>
        </authorList>
    </citation>
    <scope>NUCLEOTIDE SEQUENCE [LARGE SCALE GENOMIC DNA]</scope>
    <source>
        <strain evidence="3">ICHIAU1</strain>
    </source>
</reference>
<accession>A0A7R6TP37</accession>
<sequence>MKRYFITGLLIWAPLGITLWVLSFILGMMDQSIMLLPVAWQPRALVGFNIPGVGALITLLIVFITGLLTANFIGQRLVRWWEALLHRIPVVRSIYQSVKQISDTVFSPSGQAFRQAVLVQYPRQGSWTIGFLTGTPGGEIAKHLGNDMVSLYVPTTPNPTSGFFLMVPKADVVELEMSVEDALKYLISMGVVTPTAPKATTAIELPDADTYVGD</sequence>
<proteinExistence type="predicted"/>
<protein>
    <recommendedName>
        <fullName evidence="4">DUF502 domain-containing protein</fullName>
    </recommendedName>
</protein>
<dbReference type="OrthoDB" id="9780267at2"/>
<evidence type="ECO:0000256" key="1">
    <source>
        <dbReference type="SAM" id="Phobius"/>
    </source>
</evidence>
<feature type="transmembrane region" description="Helical" evidence="1">
    <location>
        <begin position="48"/>
        <end position="70"/>
    </location>
</feature>
<evidence type="ECO:0000313" key="3">
    <source>
        <dbReference type="Proteomes" id="UP000463961"/>
    </source>
</evidence>
<dbReference type="InterPro" id="IPR007462">
    <property type="entry name" value="COV1-like"/>
</dbReference>
<dbReference type="AlphaFoldDB" id="A0A7R6TP37"/>
<keyword evidence="3" id="KW-1185">Reference proteome</keyword>
<name>A0A7R6TP37_9RHOO</name>
<dbReference type="PANTHER" id="PTHR31876">
    <property type="entry name" value="COV-LIKE PROTEIN 1"/>
    <property type="match status" value="1"/>
</dbReference>
<dbReference type="Proteomes" id="UP000463961">
    <property type="component" value="Chromosome"/>
</dbReference>
<keyword evidence="1" id="KW-0812">Transmembrane</keyword>
<dbReference type="PANTHER" id="PTHR31876:SF26">
    <property type="entry name" value="PROTEIN LIKE COV 2"/>
    <property type="match status" value="1"/>
</dbReference>
<organism evidence="2 3">
    <name type="scientific">Fluviibacter phosphoraccumulans</name>
    <dbReference type="NCBI Taxonomy" id="1751046"/>
    <lineage>
        <taxon>Bacteria</taxon>
        <taxon>Pseudomonadati</taxon>
        <taxon>Pseudomonadota</taxon>
        <taxon>Betaproteobacteria</taxon>
        <taxon>Rhodocyclales</taxon>
        <taxon>Fluviibacteraceae</taxon>
        <taxon>Fluviibacter</taxon>
    </lineage>
</organism>
<dbReference type="RefSeq" id="WP_162050578.1">
    <property type="nucleotide sequence ID" value="NZ_AP022345.1"/>
</dbReference>
<dbReference type="Pfam" id="PF04367">
    <property type="entry name" value="DUF502"/>
    <property type="match status" value="1"/>
</dbReference>
<keyword evidence="1" id="KW-0472">Membrane</keyword>
<keyword evidence="1" id="KW-1133">Transmembrane helix</keyword>
<feature type="transmembrane region" description="Helical" evidence="1">
    <location>
        <begin position="9"/>
        <end position="28"/>
    </location>
</feature>